<dbReference type="EMBL" id="GAIX01007227">
    <property type="protein sequence ID" value="JAA85333.1"/>
    <property type="molecule type" value="Transcribed_RNA"/>
</dbReference>
<name>S4P8K8_9NEOP</name>
<feature type="compositionally biased region" description="Polar residues" evidence="1">
    <location>
        <begin position="46"/>
        <end position="64"/>
    </location>
</feature>
<proteinExistence type="predicted"/>
<protein>
    <submittedName>
        <fullName evidence="2">Uncharacterized protein</fullName>
    </submittedName>
</protein>
<sequence length="71" mass="8178">MEETPEESTFTEGLLKPKEEILDIEITIKKEFYDETDLVIPKEELSNTNTSSHLDADDSNNQKCNIKHLKP</sequence>
<reference evidence="2" key="2">
    <citation type="submission" date="2013-05" db="EMBL/GenBank/DDBJ databases">
        <authorList>
            <person name="Carter J.-M."/>
            <person name="Baker S.C."/>
            <person name="Pink R."/>
            <person name="Carter D.R.F."/>
            <person name="Collins A."/>
            <person name="Tomlin J."/>
            <person name="Gibbs M."/>
            <person name="Breuker C.J."/>
        </authorList>
    </citation>
    <scope>NUCLEOTIDE SEQUENCE</scope>
    <source>
        <tissue evidence="2">Ovary</tissue>
    </source>
</reference>
<organism evidence="2">
    <name type="scientific">Pararge aegeria</name>
    <name type="common">speckled wood butterfly</name>
    <dbReference type="NCBI Taxonomy" id="116150"/>
    <lineage>
        <taxon>Eukaryota</taxon>
        <taxon>Metazoa</taxon>
        <taxon>Ecdysozoa</taxon>
        <taxon>Arthropoda</taxon>
        <taxon>Hexapoda</taxon>
        <taxon>Insecta</taxon>
        <taxon>Pterygota</taxon>
        <taxon>Neoptera</taxon>
        <taxon>Endopterygota</taxon>
        <taxon>Lepidoptera</taxon>
        <taxon>Glossata</taxon>
        <taxon>Ditrysia</taxon>
        <taxon>Papilionoidea</taxon>
        <taxon>Nymphalidae</taxon>
        <taxon>Satyrinae</taxon>
        <taxon>Satyrini</taxon>
        <taxon>Parargina</taxon>
        <taxon>Pararge</taxon>
    </lineage>
</organism>
<reference evidence="2" key="1">
    <citation type="journal article" date="2013" name="BMC Genomics">
        <title>Unscrambling butterfly oogenesis.</title>
        <authorList>
            <person name="Carter J.M."/>
            <person name="Baker S.C."/>
            <person name="Pink R."/>
            <person name="Carter D.R."/>
            <person name="Collins A."/>
            <person name="Tomlin J."/>
            <person name="Gibbs M."/>
            <person name="Breuker C.J."/>
        </authorList>
    </citation>
    <scope>NUCLEOTIDE SEQUENCE</scope>
    <source>
        <tissue evidence="2">Ovary</tissue>
    </source>
</reference>
<evidence type="ECO:0000256" key="1">
    <source>
        <dbReference type="SAM" id="MobiDB-lite"/>
    </source>
</evidence>
<accession>S4P8K8</accession>
<feature type="non-terminal residue" evidence="2">
    <location>
        <position position="71"/>
    </location>
</feature>
<dbReference type="AlphaFoldDB" id="S4P8K8"/>
<feature type="region of interest" description="Disordered" evidence="1">
    <location>
        <begin position="43"/>
        <end position="71"/>
    </location>
</feature>
<evidence type="ECO:0000313" key="2">
    <source>
        <dbReference type="EMBL" id="JAA85333.1"/>
    </source>
</evidence>